<feature type="chain" id="PRO_5001721483" evidence="1">
    <location>
        <begin position="25"/>
        <end position="150"/>
    </location>
</feature>
<gene>
    <name evidence="2" type="ORF">XBP1_1120025</name>
</gene>
<proteinExistence type="predicted"/>
<dbReference type="Proteomes" id="UP000028511">
    <property type="component" value="Unassembled WGS sequence"/>
</dbReference>
<dbReference type="EMBL" id="CBSW010000016">
    <property type="protein sequence ID" value="CDG95235.1"/>
    <property type="molecule type" value="Genomic_DNA"/>
</dbReference>
<dbReference type="RefSeq" id="WP_038209391.1">
    <property type="nucleotide sequence ID" value="NZ_CAWLWN010000102.1"/>
</dbReference>
<evidence type="ECO:0000256" key="1">
    <source>
        <dbReference type="SAM" id="SignalP"/>
    </source>
</evidence>
<comment type="caution">
    <text evidence="2">The sequence shown here is derived from an EMBL/GenBank/DDBJ whole genome shotgun (WGS) entry which is preliminary data.</text>
</comment>
<sequence length="150" mass="16978">MGKLSCFPVMVMVIAMLICNIAEAKSPYDGDYLCKINKELNDVTIKNGGMYFFPTNLDTARVSYRDESFTIYETRPEVFMSPKLTPITKFGILNKKELTEMGENTLIYGGEGRGLGYFRPSQNEFFISKIKIPNVKGAYILSLENCVKQL</sequence>
<reference evidence="2" key="1">
    <citation type="submission" date="2013-07" db="EMBL/GenBank/DDBJ databases">
        <title>Sub-species coevolution in mutualistic symbiosis.</title>
        <authorList>
            <person name="Murfin K."/>
            <person name="Klassen J."/>
            <person name="Lee M."/>
            <person name="Forst S."/>
            <person name="Stock P."/>
            <person name="Goodrich-Blair H."/>
        </authorList>
    </citation>
    <scope>NUCLEOTIDE SEQUENCE [LARGE SCALE GENOMIC DNA]</scope>
    <source>
        <strain evidence="2">Puntauvense</strain>
    </source>
</reference>
<accession>A0A077NBA4</accession>
<feature type="signal peptide" evidence="1">
    <location>
        <begin position="1"/>
        <end position="24"/>
    </location>
</feature>
<dbReference type="HOGENOM" id="CLU_1739808_0_0_6"/>
<dbReference type="AlphaFoldDB" id="A0A077NBA4"/>
<name>A0A077NBA4_XENBV</name>
<protein>
    <submittedName>
        <fullName evidence="2">Uncharacterized protein</fullName>
    </submittedName>
</protein>
<evidence type="ECO:0000313" key="2">
    <source>
        <dbReference type="EMBL" id="CDG95235.1"/>
    </source>
</evidence>
<keyword evidence="1" id="KW-0732">Signal</keyword>
<organism evidence="2">
    <name type="scientific">Xenorhabdus bovienii str. puntauvense</name>
    <dbReference type="NCBI Taxonomy" id="1398201"/>
    <lineage>
        <taxon>Bacteria</taxon>
        <taxon>Pseudomonadati</taxon>
        <taxon>Pseudomonadota</taxon>
        <taxon>Gammaproteobacteria</taxon>
        <taxon>Enterobacterales</taxon>
        <taxon>Morganellaceae</taxon>
        <taxon>Xenorhabdus</taxon>
    </lineage>
</organism>